<dbReference type="PANTHER" id="PTHR30461">
    <property type="entry name" value="DNA-INVERTASE FROM LAMBDOID PROPHAGE"/>
    <property type="match status" value="1"/>
</dbReference>
<name>A0A059E1J6_9PROT</name>
<dbReference type="InterPro" id="IPR036162">
    <property type="entry name" value="Resolvase-like_N_sf"/>
</dbReference>
<dbReference type="CDD" id="cd03768">
    <property type="entry name" value="SR_ResInv"/>
    <property type="match status" value="1"/>
</dbReference>
<protein>
    <submittedName>
        <fullName evidence="8">Resolvase</fullName>
    </submittedName>
</protein>
<feature type="active site" description="O-(5'-phospho-DNA)-serine intermediate" evidence="6">
    <location>
        <position position="11"/>
    </location>
</feature>
<dbReference type="InterPro" id="IPR006119">
    <property type="entry name" value="Resolv_N"/>
</dbReference>
<dbReference type="GO" id="GO:0015074">
    <property type="term" value="P:DNA integration"/>
    <property type="evidence" value="ECO:0007669"/>
    <property type="project" value="UniProtKB-KW"/>
</dbReference>
<dbReference type="FunFam" id="3.40.50.1390:FF:000001">
    <property type="entry name" value="DNA recombinase"/>
    <property type="match status" value="1"/>
</dbReference>
<gene>
    <name evidence="8" type="ORF">HY36_16800</name>
</gene>
<dbReference type="InterPro" id="IPR050639">
    <property type="entry name" value="SSR_resolvase"/>
</dbReference>
<dbReference type="GO" id="GO:0000150">
    <property type="term" value="F:DNA strand exchange activity"/>
    <property type="evidence" value="ECO:0007669"/>
    <property type="project" value="UniProtKB-KW"/>
</dbReference>
<reference evidence="8 9" key="1">
    <citation type="journal article" date="2014" name="Antonie Van Leeuwenhoek">
        <title>Hyphomonas beringensis sp. nov. and Hyphomonas chukchiensis sp. nov., isolated from surface seawater of the Bering Sea and Chukchi Sea.</title>
        <authorList>
            <person name="Li C."/>
            <person name="Lai Q."/>
            <person name="Li G."/>
            <person name="Dong C."/>
            <person name="Wang J."/>
            <person name="Liao Y."/>
            <person name="Shao Z."/>
        </authorList>
    </citation>
    <scope>NUCLEOTIDE SEQUENCE [LARGE SCALE GENOMIC DNA]</scope>
    <source>
        <strain evidence="8 9">22II1-22F38</strain>
    </source>
</reference>
<dbReference type="Proteomes" id="UP000024547">
    <property type="component" value="Unassembled WGS sequence"/>
</dbReference>
<dbReference type="EMBL" id="AWFH01000014">
    <property type="protein sequence ID" value="KCZ61392.1"/>
    <property type="molecule type" value="Genomic_DNA"/>
</dbReference>
<dbReference type="GO" id="GO:0003677">
    <property type="term" value="F:DNA binding"/>
    <property type="evidence" value="ECO:0007669"/>
    <property type="project" value="UniProtKB-KW"/>
</dbReference>
<keyword evidence="9" id="KW-1185">Reference proteome</keyword>
<dbReference type="SMART" id="SM00857">
    <property type="entry name" value="Resolvase"/>
    <property type="match status" value="1"/>
</dbReference>
<evidence type="ECO:0000256" key="6">
    <source>
        <dbReference type="PIRSR" id="PIRSR606118-50"/>
    </source>
</evidence>
<keyword evidence="3" id="KW-0230">DNA invertase</keyword>
<dbReference type="PROSITE" id="PS51736">
    <property type="entry name" value="RECOMBINASES_3"/>
    <property type="match status" value="1"/>
</dbReference>
<evidence type="ECO:0000256" key="1">
    <source>
        <dbReference type="ARBA" id="ARBA00009913"/>
    </source>
</evidence>
<feature type="domain" description="Resolvase/invertase-type recombinase catalytic" evidence="7">
    <location>
        <begin position="3"/>
        <end position="137"/>
    </location>
</feature>
<evidence type="ECO:0000256" key="3">
    <source>
        <dbReference type="ARBA" id="ARBA00023100"/>
    </source>
</evidence>
<dbReference type="OrthoDB" id="2290206at2"/>
<dbReference type="InterPro" id="IPR006118">
    <property type="entry name" value="Recombinase_CS"/>
</dbReference>
<evidence type="ECO:0000313" key="8">
    <source>
        <dbReference type="EMBL" id="KCZ61392.1"/>
    </source>
</evidence>
<keyword evidence="4" id="KW-0238">DNA-binding</keyword>
<dbReference type="Pfam" id="PF00239">
    <property type="entry name" value="Resolvase"/>
    <property type="match status" value="1"/>
</dbReference>
<dbReference type="PROSITE" id="PS00398">
    <property type="entry name" value="RECOMBINASES_2"/>
    <property type="match status" value="1"/>
</dbReference>
<proteinExistence type="inferred from homology"/>
<dbReference type="RefSeq" id="WP_051602667.1">
    <property type="nucleotide sequence ID" value="NZ_AWFH01000014.1"/>
</dbReference>
<comment type="similarity">
    <text evidence="1">Belongs to the site-specific recombinase resolvase family.</text>
</comment>
<dbReference type="eggNOG" id="COG1961">
    <property type="taxonomic scope" value="Bacteria"/>
</dbReference>
<keyword evidence="2" id="KW-0229">DNA integration</keyword>
<dbReference type="AlphaFoldDB" id="A0A059E1J6"/>
<accession>A0A059E1J6</accession>
<organism evidence="8 9">
    <name type="scientific">Hyphomonas atlantica</name>
    <dbReference type="NCBI Taxonomy" id="1280948"/>
    <lineage>
        <taxon>Bacteria</taxon>
        <taxon>Pseudomonadati</taxon>
        <taxon>Pseudomonadota</taxon>
        <taxon>Alphaproteobacteria</taxon>
        <taxon>Hyphomonadales</taxon>
        <taxon>Hyphomonadaceae</taxon>
        <taxon>Hyphomonas</taxon>
    </lineage>
</organism>
<keyword evidence="5" id="KW-0233">DNA recombination</keyword>
<dbReference type="SUPFAM" id="SSF53041">
    <property type="entry name" value="Resolvase-like"/>
    <property type="match status" value="1"/>
</dbReference>
<dbReference type="Gene3D" id="3.40.50.1390">
    <property type="entry name" value="Resolvase, N-terminal catalytic domain"/>
    <property type="match status" value="1"/>
</dbReference>
<evidence type="ECO:0000256" key="2">
    <source>
        <dbReference type="ARBA" id="ARBA00022908"/>
    </source>
</evidence>
<evidence type="ECO:0000256" key="5">
    <source>
        <dbReference type="ARBA" id="ARBA00023172"/>
    </source>
</evidence>
<evidence type="ECO:0000259" key="7">
    <source>
        <dbReference type="PROSITE" id="PS51736"/>
    </source>
</evidence>
<evidence type="ECO:0000313" key="9">
    <source>
        <dbReference type="Proteomes" id="UP000024547"/>
    </source>
</evidence>
<dbReference type="STRING" id="1280948.HY36_16800"/>
<sequence>MTKTYGYYRVSTADQNPELQINALKDAGCCEILGDIGFSGAKTSRPAFDEIMNKIGEGDKLVVWRLDRMGRSLRHLVEVNETLAERGAQFESLTEKLDTSTPMGEFVFHILAAVAQLERQIIRERTLAGLAVAATKGRFPGRPRKDERWRMAA</sequence>
<comment type="caution">
    <text evidence="8">The sequence shown here is derived from an EMBL/GenBank/DDBJ whole genome shotgun (WGS) entry which is preliminary data.</text>
</comment>
<dbReference type="PATRIC" id="fig|1280948.3.peg.1886"/>
<dbReference type="PANTHER" id="PTHR30461:SF2">
    <property type="entry name" value="SERINE RECOMBINASE PINE-RELATED"/>
    <property type="match status" value="1"/>
</dbReference>
<evidence type="ECO:0000256" key="4">
    <source>
        <dbReference type="ARBA" id="ARBA00023125"/>
    </source>
</evidence>